<feature type="signal peptide" evidence="1">
    <location>
        <begin position="1"/>
        <end position="20"/>
    </location>
</feature>
<evidence type="ECO:0000256" key="1">
    <source>
        <dbReference type="SAM" id="SignalP"/>
    </source>
</evidence>
<protein>
    <submittedName>
        <fullName evidence="2">Uncharacterized protein</fullName>
    </submittedName>
</protein>
<accession>A0A101CKN3</accession>
<comment type="caution">
    <text evidence="2">The sequence shown here is derived from an EMBL/GenBank/DDBJ whole genome shotgun (WGS) entry which is preliminary data.</text>
</comment>
<name>A0A101CKN3_9FLAO</name>
<dbReference type="EMBL" id="LMAI01000002">
    <property type="protein sequence ID" value="KUJ57902.1"/>
    <property type="molecule type" value="Genomic_DNA"/>
</dbReference>
<dbReference type="AlphaFoldDB" id="A0A101CKN3"/>
<keyword evidence="1" id="KW-0732">Signal</keyword>
<dbReference type="RefSeq" id="WP_059135825.1">
    <property type="nucleotide sequence ID" value="NZ_LMAI01000002.1"/>
</dbReference>
<proteinExistence type="predicted"/>
<reference evidence="2 3" key="1">
    <citation type="submission" date="2015-10" db="EMBL/GenBank/DDBJ databases">
        <title>Genome sequence of Chryseobacterium greenlandense.</title>
        <authorList>
            <person name="Newman J."/>
            <person name="Fischer K."/>
            <person name="Miller J."/>
        </authorList>
    </citation>
    <scope>NUCLEOTIDE SEQUENCE [LARGE SCALE GENOMIC DNA]</scope>
    <source>
        <strain evidence="2 3">UMB34</strain>
    </source>
</reference>
<evidence type="ECO:0000313" key="3">
    <source>
        <dbReference type="Proteomes" id="UP000054388"/>
    </source>
</evidence>
<sequence length="230" mass="26363">MKKISISIFFIIFASVSAQANFSLANNGGFLPQDNTILNKVNSPNAGKNLSYSDIQGTPYFTKGFIVAKFSGTQETAPARYNSYNDEVEFMKDEKTFVLPKDDKFSTIFFPNTKDKLVRLNTDDDLSGYFFEILYTNNFGLYKKVKTKFIDAVVAANSYATDRPASFKTLDPIFYIKTENGFIKNPKNQKEIISYFPDKKESLNIFFKENKTKFDKEEDLKKLVIFLNKD</sequence>
<dbReference type="Proteomes" id="UP000054388">
    <property type="component" value="Unassembled WGS sequence"/>
</dbReference>
<evidence type="ECO:0000313" key="2">
    <source>
        <dbReference type="EMBL" id="KUJ57902.1"/>
    </source>
</evidence>
<gene>
    <name evidence="2" type="ORF">AR686_03875</name>
</gene>
<feature type="chain" id="PRO_5007095016" evidence="1">
    <location>
        <begin position="21"/>
        <end position="230"/>
    </location>
</feature>
<organism evidence="2 3">
    <name type="scientific">Chryseobacterium aquaticum subsp. greenlandense</name>
    <dbReference type="NCBI Taxonomy" id="345663"/>
    <lineage>
        <taxon>Bacteria</taxon>
        <taxon>Pseudomonadati</taxon>
        <taxon>Bacteroidota</taxon>
        <taxon>Flavobacteriia</taxon>
        <taxon>Flavobacteriales</taxon>
        <taxon>Weeksellaceae</taxon>
        <taxon>Chryseobacterium group</taxon>
        <taxon>Chryseobacterium</taxon>
    </lineage>
</organism>